<protein>
    <submittedName>
        <fullName evidence="4">Uncharacterized protein (TIGR02145 family)</fullName>
    </submittedName>
</protein>
<feature type="domain" description="Fibrobacter succinogenes major paralogous" evidence="3">
    <location>
        <begin position="272"/>
        <end position="446"/>
    </location>
</feature>
<dbReference type="AlphaFoldDB" id="A0A4V2RX10"/>
<evidence type="ECO:0000313" key="5">
    <source>
        <dbReference type="Proteomes" id="UP000295221"/>
    </source>
</evidence>
<dbReference type="PROSITE" id="PS51257">
    <property type="entry name" value="PROKAR_LIPOPROTEIN"/>
    <property type="match status" value="1"/>
</dbReference>
<evidence type="ECO:0000256" key="2">
    <source>
        <dbReference type="SAM" id="SignalP"/>
    </source>
</evidence>
<sequence>MKYIINSTIFISILLVFAGCKKETTSPENFTASRGTHVGVINLAFSEAHGHGEMHFDVERFNEDNATWESIAWTKQRSFGDYGINLPNNIIPGKEYRYRMRAHSHDGGYGKYTPEATGYAFEATPVQIVSLETTADLFQKSTEITWQDTNNYNDLRNLFNISYTILRAKSNELESFEHVHTKQVGGIPNTKEFYSFFDTYNLDQSYVYRITARYGYQYTDRDGSLQDRLYSVEGPTYGISGDNGNGDNNGNGGLPGEGVTDAEGNNYQTIIIGSQEWMAENLRTTKYNDGTPINDVDTWNTSTTGNYAWYNDDSGYQNPFGALYNWQAVETGKLCPDGWRVPTNSDWQELENHLGGAAVAGGKLKATSYWDAPNEGATNSSGFTALPGGEKYEGGAYMEMGNQGFWWSATEVSGNQAYARRLHSHFGSIQTNEAAKSNGYSVRCIKN</sequence>
<dbReference type="NCBIfam" id="TIGR02145">
    <property type="entry name" value="Fib_succ_major"/>
    <property type="match status" value="1"/>
</dbReference>
<accession>A0A4V2RX10</accession>
<evidence type="ECO:0000313" key="4">
    <source>
        <dbReference type="EMBL" id="TCO10991.1"/>
    </source>
</evidence>
<name>A0A4V2RX10_9BACT</name>
<dbReference type="Pfam" id="PF09603">
    <property type="entry name" value="Fib_succ_major"/>
    <property type="match status" value="1"/>
</dbReference>
<evidence type="ECO:0000256" key="1">
    <source>
        <dbReference type="SAM" id="MobiDB-lite"/>
    </source>
</evidence>
<dbReference type="OrthoDB" id="9805760at2"/>
<feature type="compositionally biased region" description="Gly residues" evidence="1">
    <location>
        <begin position="241"/>
        <end position="256"/>
    </location>
</feature>
<comment type="caution">
    <text evidence="4">The sequence shown here is derived from an EMBL/GenBank/DDBJ whole genome shotgun (WGS) entry which is preliminary data.</text>
</comment>
<feature type="chain" id="PRO_5020694881" evidence="2">
    <location>
        <begin position="19"/>
        <end position="447"/>
    </location>
</feature>
<gene>
    <name evidence="4" type="ORF">EV194_101625</name>
</gene>
<dbReference type="EMBL" id="SLWK01000001">
    <property type="protein sequence ID" value="TCO10991.1"/>
    <property type="molecule type" value="Genomic_DNA"/>
</dbReference>
<evidence type="ECO:0000259" key="3">
    <source>
        <dbReference type="Pfam" id="PF09603"/>
    </source>
</evidence>
<keyword evidence="5" id="KW-1185">Reference proteome</keyword>
<feature type="region of interest" description="Disordered" evidence="1">
    <location>
        <begin position="236"/>
        <end position="260"/>
    </location>
</feature>
<feature type="signal peptide" evidence="2">
    <location>
        <begin position="1"/>
        <end position="18"/>
    </location>
</feature>
<reference evidence="4 5" key="1">
    <citation type="submission" date="2019-03" db="EMBL/GenBank/DDBJ databases">
        <title>Genomic Encyclopedia of Type Strains, Phase IV (KMG-IV): sequencing the most valuable type-strain genomes for metagenomic binning, comparative biology and taxonomic classification.</title>
        <authorList>
            <person name="Goeker M."/>
        </authorList>
    </citation>
    <scope>NUCLEOTIDE SEQUENCE [LARGE SCALE GENOMIC DNA]</scope>
    <source>
        <strain evidence="4 5">DSM 24179</strain>
    </source>
</reference>
<dbReference type="RefSeq" id="WP_132431933.1">
    <property type="nucleotide sequence ID" value="NZ_SLWK01000001.1"/>
</dbReference>
<dbReference type="InterPro" id="IPR011871">
    <property type="entry name" value="Fib_succ_major"/>
</dbReference>
<organism evidence="4 5">
    <name type="scientific">Natronoflexus pectinivorans</name>
    <dbReference type="NCBI Taxonomy" id="682526"/>
    <lineage>
        <taxon>Bacteria</taxon>
        <taxon>Pseudomonadati</taxon>
        <taxon>Bacteroidota</taxon>
        <taxon>Bacteroidia</taxon>
        <taxon>Marinilabiliales</taxon>
        <taxon>Marinilabiliaceae</taxon>
        <taxon>Natronoflexus</taxon>
    </lineage>
</organism>
<proteinExistence type="predicted"/>
<dbReference type="Proteomes" id="UP000295221">
    <property type="component" value="Unassembled WGS sequence"/>
</dbReference>
<keyword evidence="2" id="KW-0732">Signal</keyword>